<dbReference type="PROSITE" id="PS51186">
    <property type="entry name" value="GNAT"/>
    <property type="match status" value="1"/>
</dbReference>
<dbReference type="CDD" id="cd04301">
    <property type="entry name" value="NAT_SF"/>
    <property type="match status" value="1"/>
</dbReference>
<feature type="domain" description="N-acetyltransferase" evidence="3">
    <location>
        <begin position="5"/>
        <end position="163"/>
    </location>
</feature>
<dbReference type="SUPFAM" id="SSF55729">
    <property type="entry name" value="Acyl-CoA N-acyltransferases (Nat)"/>
    <property type="match status" value="1"/>
</dbReference>
<keyword evidence="1" id="KW-0808">Transferase</keyword>
<dbReference type="InterPro" id="IPR016181">
    <property type="entry name" value="Acyl_CoA_acyltransferase"/>
</dbReference>
<dbReference type="Pfam" id="PF00583">
    <property type="entry name" value="Acetyltransf_1"/>
    <property type="match status" value="1"/>
</dbReference>
<sequence length="185" mass="19574">MGVTVRVRDLVPADEPAVLHLFASCADWFTAATGQPSGPGDVQSLYYALPPGCDPDQKRLLVLEVHGEVVGCVDAVVGHPDDRSCAVGCYLVAPEWRRQGIGGAVARALIERTPGIDRVTATLAPDWVPGAEFLRSLGFRIADAGGVSVGNRNAAAVERASRRAELDVRSLRPDSGQRVHVDVVG</sequence>
<proteinExistence type="predicted"/>
<comment type="caution">
    <text evidence="4">The sequence shown here is derived from an EMBL/GenBank/DDBJ whole genome shotgun (WGS) entry which is preliminary data.</text>
</comment>
<dbReference type="InterPro" id="IPR050832">
    <property type="entry name" value="Bact_Acetyltransf"/>
</dbReference>
<name>A0AAE3GJ98_9PSEU</name>
<dbReference type="AlphaFoldDB" id="A0AAE3GJ98"/>
<organism evidence="4 5">
    <name type="scientific">Goodfellowiella coeruleoviolacea</name>
    <dbReference type="NCBI Taxonomy" id="334858"/>
    <lineage>
        <taxon>Bacteria</taxon>
        <taxon>Bacillati</taxon>
        <taxon>Actinomycetota</taxon>
        <taxon>Actinomycetes</taxon>
        <taxon>Pseudonocardiales</taxon>
        <taxon>Pseudonocardiaceae</taxon>
        <taxon>Goodfellowiella</taxon>
    </lineage>
</organism>
<evidence type="ECO:0000259" key="3">
    <source>
        <dbReference type="PROSITE" id="PS51186"/>
    </source>
</evidence>
<keyword evidence="5" id="KW-1185">Reference proteome</keyword>
<dbReference type="Gene3D" id="3.40.630.30">
    <property type="match status" value="1"/>
</dbReference>
<dbReference type="EMBL" id="JAMTCK010000017">
    <property type="protein sequence ID" value="MCP2169241.1"/>
    <property type="molecule type" value="Genomic_DNA"/>
</dbReference>
<evidence type="ECO:0000256" key="1">
    <source>
        <dbReference type="ARBA" id="ARBA00022679"/>
    </source>
</evidence>
<reference evidence="4" key="1">
    <citation type="submission" date="2022-06" db="EMBL/GenBank/DDBJ databases">
        <title>Genomic Encyclopedia of Archaeal and Bacterial Type Strains, Phase II (KMG-II): from individual species to whole genera.</title>
        <authorList>
            <person name="Goeker M."/>
        </authorList>
    </citation>
    <scope>NUCLEOTIDE SEQUENCE</scope>
    <source>
        <strain evidence="4">DSM 43935</strain>
    </source>
</reference>
<protein>
    <submittedName>
        <fullName evidence="4">Acetyltransferase (GNAT) family protein</fullName>
    </submittedName>
</protein>
<keyword evidence="2" id="KW-0012">Acyltransferase</keyword>
<dbReference type="PANTHER" id="PTHR43877">
    <property type="entry name" value="AMINOALKYLPHOSPHONATE N-ACETYLTRANSFERASE-RELATED-RELATED"/>
    <property type="match status" value="1"/>
</dbReference>
<dbReference type="GO" id="GO:0016747">
    <property type="term" value="F:acyltransferase activity, transferring groups other than amino-acyl groups"/>
    <property type="evidence" value="ECO:0007669"/>
    <property type="project" value="InterPro"/>
</dbReference>
<dbReference type="Proteomes" id="UP001206128">
    <property type="component" value="Unassembled WGS sequence"/>
</dbReference>
<evidence type="ECO:0000313" key="5">
    <source>
        <dbReference type="Proteomes" id="UP001206128"/>
    </source>
</evidence>
<evidence type="ECO:0000313" key="4">
    <source>
        <dbReference type="EMBL" id="MCP2169241.1"/>
    </source>
</evidence>
<accession>A0AAE3GJ98</accession>
<gene>
    <name evidence="4" type="ORF">LX83_006125</name>
</gene>
<dbReference type="RefSeq" id="WP_253777845.1">
    <property type="nucleotide sequence ID" value="NZ_JAMTCK010000017.1"/>
</dbReference>
<evidence type="ECO:0000256" key="2">
    <source>
        <dbReference type="ARBA" id="ARBA00023315"/>
    </source>
</evidence>
<dbReference type="InterPro" id="IPR000182">
    <property type="entry name" value="GNAT_dom"/>
</dbReference>